<dbReference type="InterPro" id="IPR029058">
    <property type="entry name" value="AB_hydrolase_fold"/>
</dbReference>
<protein>
    <recommendedName>
        <fullName evidence="1">Serine aminopeptidase S33 domain-containing protein</fullName>
    </recommendedName>
</protein>
<gene>
    <name evidence="2" type="ORF">MSP1401_LOCUS6923</name>
</gene>
<name>A0A7S0D2Q9_MICPS</name>
<dbReference type="Gene3D" id="3.40.50.1820">
    <property type="entry name" value="alpha/beta hydrolase"/>
    <property type="match status" value="1"/>
</dbReference>
<dbReference type="Pfam" id="PF12146">
    <property type="entry name" value="Hydrolase_4"/>
    <property type="match status" value="1"/>
</dbReference>
<evidence type="ECO:0000313" key="2">
    <source>
        <dbReference type="EMBL" id="CAD8441559.1"/>
    </source>
</evidence>
<organism evidence="2">
    <name type="scientific">Micromonas pusilla</name>
    <name type="common">Picoplanktonic green alga</name>
    <name type="synonym">Chromulina pusilla</name>
    <dbReference type="NCBI Taxonomy" id="38833"/>
    <lineage>
        <taxon>Eukaryota</taxon>
        <taxon>Viridiplantae</taxon>
        <taxon>Chlorophyta</taxon>
        <taxon>Mamiellophyceae</taxon>
        <taxon>Mamiellales</taxon>
        <taxon>Mamiellaceae</taxon>
        <taxon>Micromonas</taxon>
    </lineage>
</organism>
<evidence type="ECO:0000259" key="1">
    <source>
        <dbReference type="Pfam" id="PF12146"/>
    </source>
</evidence>
<sequence length="357" mass="38410">MPRVQEGSFPSEAHGGVRIRTKAWLPDGLGADRLRAKVASPPSAVVLWSHGLHEHLGRFEKLYEALVEKNVAVYAWDHVGHGESGSCGPKRHQFPNGFDAVVHDALQFARLVQSKYPKDTNERPPVPIFVGGVSFGGLVAAHVCSNAVKYGVSVAGCVLVAPCCDVEWTPALRVQASIGSFLAKVAPDFRGAAAVTPERLSSDVVAIEEYRRDPLVRVANVRFKAAVEIMKGFEALRLDAFFDDNHFGNTPLLVMHGTNDAACHFPASAAFVKRALSSDKTFRAIENGSHLLLHDSSTAATTRDEICVFVRSRAEAFTKSSHSLGPRVASDSVGRALHASRQGAVTEAAETDIGARL</sequence>
<dbReference type="EMBL" id="HBEN01008361">
    <property type="protein sequence ID" value="CAD8441559.1"/>
    <property type="molecule type" value="Transcribed_RNA"/>
</dbReference>
<reference evidence="2" key="1">
    <citation type="submission" date="2021-01" db="EMBL/GenBank/DDBJ databases">
        <authorList>
            <person name="Corre E."/>
            <person name="Pelletier E."/>
            <person name="Niang G."/>
            <person name="Scheremetjew M."/>
            <person name="Finn R."/>
            <person name="Kale V."/>
            <person name="Holt S."/>
            <person name="Cochrane G."/>
            <person name="Meng A."/>
            <person name="Brown T."/>
            <person name="Cohen L."/>
        </authorList>
    </citation>
    <scope>NUCLEOTIDE SEQUENCE</scope>
    <source>
        <strain evidence="2">CCAC1681</strain>
    </source>
</reference>
<dbReference type="SUPFAM" id="SSF53474">
    <property type="entry name" value="alpha/beta-Hydrolases"/>
    <property type="match status" value="1"/>
</dbReference>
<dbReference type="AlphaFoldDB" id="A0A7S0D2Q9"/>
<dbReference type="InterPro" id="IPR051044">
    <property type="entry name" value="MAG_DAG_Lipase"/>
</dbReference>
<dbReference type="PANTHER" id="PTHR11614">
    <property type="entry name" value="PHOSPHOLIPASE-RELATED"/>
    <property type="match status" value="1"/>
</dbReference>
<proteinExistence type="predicted"/>
<dbReference type="InterPro" id="IPR022742">
    <property type="entry name" value="Hydrolase_4"/>
</dbReference>
<accession>A0A7S0D2Q9</accession>
<feature type="domain" description="Serine aminopeptidase S33" evidence="1">
    <location>
        <begin position="41"/>
        <end position="296"/>
    </location>
</feature>